<protein>
    <recommendedName>
        <fullName evidence="2">Ferredoxin</fullName>
    </recommendedName>
</protein>
<dbReference type="EMBL" id="DSRT01000082">
    <property type="protein sequence ID" value="HGW29601.1"/>
    <property type="molecule type" value="Genomic_DNA"/>
</dbReference>
<evidence type="ECO:0000313" key="1">
    <source>
        <dbReference type="EMBL" id="HGW29601.1"/>
    </source>
</evidence>
<name>A0A7C4Y2N3_UNCKA</name>
<sequence>MGKVLKATFKKNCIGCELCIFEAQRQLNKVGLEGSPIRVFREKRSEEKTVYSIDIDPKVNKIDLEKIVAICPTMVFTIEEEMEEQNEFGY</sequence>
<organism evidence="1">
    <name type="scientific">candidate division WWE3 bacterium</name>
    <dbReference type="NCBI Taxonomy" id="2053526"/>
    <lineage>
        <taxon>Bacteria</taxon>
        <taxon>Katanobacteria</taxon>
    </lineage>
</organism>
<proteinExistence type="predicted"/>
<accession>A0A7C4Y2N3</accession>
<gene>
    <name evidence="1" type="ORF">ENR63_01610</name>
</gene>
<dbReference type="AlphaFoldDB" id="A0A7C4Y2N3"/>
<reference evidence="1" key="1">
    <citation type="journal article" date="2020" name="mSystems">
        <title>Genome- and Community-Level Interaction Insights into Carbon Utilization and Element Cycling Functions of Hydrothermarchaeota in Hydrothermal Sediment.</title>
        <authorList>
            <person name="Zhou Z."/>
            <person name="Liu Y."/>
            <person name="Xu W."/>
            <person name="Pan J."/>
            <person name="Luo Z.H."/>
            <person name="Li M."/>
        </authorList>
    </citation>
    <scope>NUCLEOTIDE SEQUENCE [LARGE SCALE GENOMIC DNA]</scope>
    <source>
        <strain evidence="1">SpSt-417</strain>
    </source>
</reference>
<evidence type="ECO:0008006" key="2">
    <source>
        <dbReference type="Google" id="ProtNLM"/>
    </source>
</evidence>
<comment type="caution">
    <text evidence="1">The sequence shown here is derived from an EMBL/GenBank/DDBJ whole genome shotgun (WGS) entry which is preliminary data.</text>
</comment>